<proteinExistence type="inferred from homology"/>
<dbReference type="Gene3D" id="3.30.160.60">
    <property type="entry name" value="Classic Zinc Finger"/>
    <property type="match status" value="1"/>
</dbReference>
<evidence type="ECO:0000256" key="3">
    <source>
        <dbReference type="ARBA" id="ARBA00022989"/>
    </source>
</evidence>
<dbReference type="RefSeq" id="WP_111370663.1">
    <property type="nucleotide sequence ID" value="NZ_CP029480.1"/>
</dbReference>
<evidence type="ECO:0000256" key="6">
    <source>
        <dbReference type="ARBA" id="ARBA00023316"/>
    </source>
</evidence>
<keyword evidence="2 7" id="KW-0812">Transmembrane</keyword>
<dbReference type="EMBL" id="CP029480">
    <property type="protein sequence ID" value="AWV97561.1"/>
    <property type="molecule type" value="Genomic_DNA"/>
</dbReference>
<dbReference type="AlphaFoldDB" id="A0A2Z4G8P9"/>
<evidence type="ECO:0000256" key="5">
    <source>
        <dbReference type="ARBA" id="ARBA00023239"/>
    </source>
</evidence>
<dbReference type="Pfam" id="PF02618">
    <property type="entry name" value="YceG"/>
    <property type="match status" value="1"/>
</dbReference>
<name>A0A2Z4G8P9_9BACT</name>
<dbReference type="PANTHER" id="PTHR30518">
    <property type="entry name" value="ENDOLYTIC MUREIN TRANSGLYCOSYLASE"/>
    <property type="match status" value="1"/>
</dbReference>
<comment type="similarity">
    <text evidence="7">Belongs to the transglycosylase MltG family.</text>
</comment>
<dbReference type="GO" id="GO:0005886">
    <property type="term" value="C:plasma membrane"/>
    <property type="evidence" value="ECO:0007669"/>
    <property type="project" value="UniProtKB-SubCell"/>
</dbReference>
<dbReference type="Gene3D" id="3.30.1490.480">
    <property type="entry name" value="Endolytic murein transglycosylase"/>
    <property type="match status" value="1"/>
</dbReference>
<evidence type="ECO:0000256" key="7">
    <source>
        <dbReference type="HAMAP-Rule" id="MF_02065"/>
    </source>
</evidence>
<feature type="transmembrane region" description="Helical" evidence="7">
    <location>
        <begin position="7"/>
        <end position="27"/>
    </location>
</feature>
<dbReference type="GO" id="GO:0009252">
    <property type="term" value="P:peptidoglycan biosynthetic process"/>
    <property type="evidence" value="ECO:0007669"/>
    <property type="project" value="UniProtKB-UniRule"/>
</dbReference>
<sequence>MFKKQKMLAYLLVIVTSLAATFSFYFWQVIKSPNLNLDAEKSAVLLIPKGATYQSVLDSLNKENLIHDQISFGFLSKFMKYRDLVKPGRYEIEPNASNKTVLSKLRSGDQDEVKLTFNNIRLKEDLAERLSQNLSIDKKVLLAKLNDPAVCEKYGFTTDNIMCMFLPDTYFMWWTLSEDEFLDRMKYEYKTFWNAERLAKAKITSMSPIKVGIMASIVQSETNKSDEQPTVAGVYVNRIKQGIPLQADPTVKFAVGDFTLKRILNVHLKVDSPYNTYQIQGLPPGPIALPEKKAIDAVLNYGKHSYVYFCAKEDFSGYHNFATTLSEHNANARKFHNAMNKRGIR</sequence>
<feature type="site" description="Important for catalytic activity" evidence="7">
    <location>
        <position position="221"/>
    </location>
</feature>
<dbReference type="HAMAP" id="MF_02065">
    <property type="entry name" value="MltG"/>
    <property type="match status" value="1"/>
</dbReference>
<dbReference type="GO" id="GO:0008932">
    <property type="term" value="F:lytic endotransglycosylase activity"/>
    <property type="evidence" value="ECO:0007669"/>
    <property type="project" value="UniProtKB-UniRule"/>
</dbReference>
<keyword evidence="3 7" id="KW-1133">Transmembrane helix</keyword>
<evidence type="ECO:0000256" key="1">
    <source>
        <dbReference type="ARBA" id="ARBA00022475"/>
    </source>
</evidence>
<evidence type="ECO:0000256" key="4">
    <source>
        <dbReference type="ARBA" id="ARBA00023136"/>
    </source>
</evidence>
<reference evidence="8 9" key="1">
    <citation type="submission" date="2018-05" db="EMBL/GenBank/DDBJ databases">
        <title>Complete genome sequence of Arcticibacterium luteifluviistationis SM1504T, a cytophagaceae bacterium isolated from Arctic surface seawater.</title>
        <authorList>
            <person name="Li Y."/>
            <person name="Qin Q.-L."/>
        </authorList>
    </citation>
    <scope>NUCLEOTIDE SEQUENCE [LARGE SCALE GENOMIC DNA]</scope>
    <source>
        <strain evidence="8 9">SM1504</strain>
    </source>
</reference>
<evidence type="ECO:0000313" key="9">
    <source>
        <dbReference type="Proteomes" id="UP000249873"/>
    </source>
</evidence>
<keyword evidence="5 7" id="KW-0456">Lyase</keyword>
<keyword evidence="1 7" id="KW-1003">Cell membrane</keyword>
<dbReference type="OrthoDB" id="9814591at2"/>
<dbReference type="GO" id="GO:0071555">
    <property type="term" value="P:cell wall organization"/>
    <property type="evidence" value="ECO:0007669"/>
    <property type="project" value="UniProtKB-KW"/>
</dbReference>
<protein>
    <recommendedName>
        <fullName evidence="7">Endolytic murein transglycosylase</fullName>
        <ecNumber evidence="7">4.2.2.29</ecNumber>
    </recommendedName>
    <alternativeName>
        <fullName evidence="7">Peptidoglycan lytic transglycosylase</fullName>
    </alternativeName>
    <alternativeName>
        <fullName evidence="7">Peptidoglycan polymerization terminase</fullName>
    </alternativeName>
</protein>
<keyword evidence="4 7" id="KW-0472">Membrane</keyword>
<evidence type="ECO:0000256" key="2">
    <source>
        <dbReference type="ARBA" id="ARBA00022692"/>
    </source>
</evidence>
<keyword evidence="9" id="KW-1185">Reference proteome</keyword>
<dbReference type="NCBIfam" id="TIGR00247">
    <property type="entry name" value="endolytic transglycosylase MltG"/>
    <property type="match status" value="1"/>
</dbReference>
<dbReference type="Proteomes" id="UP000249873">
    <property type="component" value="Chromosome"/>
</dbReference>
<dbReference type="EC" id="4.2.2.29" evidence="7"/>
<evidence type="ECO:0000313" key="8">
    <source>
        <dbReference type="EMBL" id="AWV97561.1"/>
    </source>
</evidence>
<dbReference type="CDD" id="cd08010">
    <property type="entry name" value="MltG_like"/>
    <property type="match status" value="1"/>
</dbReference>
<comment type="function">
    <text evidence="7">Functions as a peptidoglycan terminase that cleaves nascent peptidoglycan strands endolytically to terminate their elongation.</text>
</comment>
<accession>A0A2Z4G8P9</accession>
<comment type="catalytic activity">
    <reaction evidence="7">
        <text>a peptidoglycan chain = a peptidoglycan chain with N-acetyl-1,6-anhydromuramyl-[peptide] at the reducing end + a peptidoglycan chain with N-acetylglucosamine at the non-reducing end.</text>
        <dbReference type="EC" id="4.2.2.29"/>
    </reaction>
</comment>
<dbReference type="InterPro" id="IPR003770">
    <property type="entry name" value="MLTG-like"/>
</dbReference>
<organism evidence="8 9">
    <name type="scientific">Arcticibacterium luteifluviistationis</name>
    <dbReference type="NCBI Taxonomy" id="1784714"/>
    <lineage>
        <taxon>Bacteria</taxon>
        <taxon>Pseudomonadati</taxon>
        <taxon>Bacteroidota</taxon>
        <taxon>Cytophagia</taxon>
        <taxon>Cytophagales</taxon>
        <taxon>Leadbetterellaceae</taxon>
        <taxon>Arcticibacterium</taxon>
    </lineage>
</organism>
<gene>
    <name evidence="7 8" type="primary">mltG</name>
    <name evidence="8" type="ORF">DJ013_05030</name>
</gene>
<dbReference type="KEGG" id="als:DJ013_05030"/>
<keyword evidence="6 7" id="KW-0961">Cell wall biogenesis/degradation</keyword>
<comment type="subcellular location">
    <subcellularLocation>
        <location evidence="7">Cell membrane</location>
        <topology evidence="7">Single-pass membrane protein</topology>
    </subcellularLocation>
</comment>
<dbReference type="PANTHER" id="PTHR30518:SF2">
    <property type="entry name" value="ENDOLYTIC MUREIN TRANSGLYCOSYLASE"/>
    <property type="match status" value="1"/>
</dbReference>